<evidence type="ECO:0000259" key="24">
    <source>
        <dbReference type="PROSITE" id="PS50894"/>
    </source>
</evidence>
<evidence type="ECO:0000256" key="16">
    <source>
        <dbReference type="PROSITE-ProRule" id="PRU00110"/>
    </source>
</evidence>
<evidence type="ECO:0000313" key="26">
    <source>
        <dbReference type="Proteomes" id="UP000005496"/>
    </source>
</evidence>
<evidence type="ECO:0000256" key="2">
    <source>
        <dbReference type="ARBA" id="ARBA00004651"/>
    </source>
</evidence>
<evidence type="ECO:0000256" key="6">
    <source>
        <dbReference type="ARBA" id="ARBA00022679"/>
    </source>
</evidence>
<dbReference type="CDD" id="cd17546">
    <property type="entry name" value="REC_hyHK_CKI1_RcsC-like"/>
    <property type="match status" value="1"/>
</dbReference>
<evidence type="ECO:0000256" key="4">
    <source>
        <dbReference type="ARBA" id="ARBA00022475"/>
    </source>
</evidence>
<keyword evidence="13" id="KW-0472">Membrane</keyword>
<evidence type="ECO:0000256" key="15">
    <source>
        <dbReference type="ARBA" id="ARBA00068150"/>
    </source>
</evidence>
<dbReference type="PROSITE" id="PS50110">
    <property type="entry name" value="RESPONSE_REGULATORY"/>
    <property type="match status" value="1"/>
</dbReference>
<dbReference type="Pfam" id="PF08448">
    <property type="entry name" value="PAS_4"/>
    <property type="match status" value="1"/>
</dbReference>
<keyword evidence="5 17" id="KW-0597">Phosphoprotein</keyword>
<feature type="modified residue" description="Phosphohistidine" evidence="16">
    <location>
        <position position="1135"/>
    </location>
</feature>
<dbReference type="InterPro" id="IPR003594">
    <property type="entry name" value="HATPase_dom"/>
</dbReference>
<dbReference type="SUPFAM" id="SSF47384">
    <property type="entry name" value="Homodimeric domain of signal transducing histidine kinase"/>
    <property type="match status" value="1"/>
</dbReference>
<dbReference type="eggNOG" id="COG0834">
    <property type="taxonomic scope" value="Bacteria"/>
</dbReference>
<feature type="coiled-coil region" evidence="18">
    <location>
        <begin position="303"/>
        <end position="330"/>
    </location>
</feature>
<evidence type="ECO:0000256" key="12">
    <source>
        <dbReference type="ARBA" id="ARBA00023012"/>
    </source>
</evidence>
<dbReference type="InterPro" id="IPR013656">
    <property type="entry name" value="PAS_4"/>
</dbReference>
<feature type="region of interest" description="Disordered" evidence="19">
    <location>
        <begin position="1048"/>
        <end position="1077"/>
    </location>
</feature>
<evidence type="ECO:0000256" key="10">
    <source>
        <dbReference type="ARBA" id="ARBA00022840"/>
    </source>
</evidence>
<feature type="region of interest" description="Disordered" evidence="19">
    <location>
        <begin position="1186"/>
        <end position="1211"/>
    </location>
</feature>
<dbReference type="CDD" id="cd13708">
    <property type="entry name" value="PBP2_BvgS_like_1"/>
    <property type="match status" value="1"/>
</dbReference>
<feature type="chain" id="PRO_5003087878" description="Sensory/regulatory protein RpfC" evidence="20">
    <location>
        <begin position="32"/>
        <end position="1287"/>
    </location>
</feature>
<evidence type="ECO:0000256" key="20">
    <source>
        <dbReference type="SAM" id="SignalP"/>
    </source>
</evidence>
<dbReference type="Proteomes" id="UP000005496">
    <property type="component" value="Unassembled WGS sequence"/>
</dbReference>
<feature type="compositionally biased region" description="Basic and acidic residues" evidence="19">
    <location>
        <begin position="1196"/>
        <end position="1211"/>
    </location>
</feature>
<reference evidence="25" key="1">
    <citation type="submission" date="2010-05" db="EMBL/GenBank/DDBJ databases">
        <title>The draft genome of Desulfonatronospira thiodismutans ASO3-1.</title>
        <authorList>
            <consortium name="US DOE Joint Genome Institute (JGI-PGF)"/>
            <person name="Lucas S."/>
            <person name="Copeland A."/>
            <person name="Lapidus A."/>
            <person name="Cheng J.-F."/>
            <person name="Bruce D."/>
            <person name="Goodwin L."/>
            <person name="Pitluck S."/>
            <person name="Chertkov O."/>
            <person name="Brettin T."/>
            <person name="Detter J.C."/>
            <person name="Han C."/>
            <person name="Land M.L."/>
            <person name="Hauser L."/>
            <person name="Kyrpides N."/>
            <person name="Mikhailova N."/>
            <person name="Muyzer G."/>
            <person name="Woyke T."/>
        </authorList>
    </citation>
    <scope>NUCLEOTIDE SEQUENCE [LARGE SCALE GENOMIC DNA]</scope>
    <source>
        <strain evidence="25">ASO3-1</strain>
    </source>
</reference>
<dbReference type="InterPro" id="IPR035965">
    <property type="entry name" value="PAS-like_dom_sf"/>
</dbReference>
<dbReference type="PANTHER" id="PTHR45339:SF1">
    <property type="entry name" value="HYBRID SIGNAL TRANSDUCTION HISTIDINE KINASE J"/>
    <property type="match status" value="1"/>
</dbReference>
<keyword evidence="9 25" id="KW-0418">Kinase</keyword>
<dbReference type="InterPro" id="IPR008207">
    <property type="entry name" value="Sig_transdc_His_kin_Hpt_dom"/>
</dbReference>
<evidence type="ECO:0000256" key="14">
    <source>
        <dbReference type="ARBA" id="ARBA00064003"/>
    </source>
</evidence>
<dbReference type="FunFam" id="3.30.565.10:FF:000010">
    <property type="entry name" value="Sensor histidine kinase RcsC"/>
    <property type="match status" value="1"/>
</dbReference>
<dbReference type="SUPFAM" id="SSF55785">
    <property type="entry name" value="PYP-like sensor domain (PAS domain)"/>
    <property type="match status" value="1"/>
</dbReference>
<keyword evidence="11" id="KW-1133">Transmembrane helix</keyword>
<evidence type="ECO:0000256" key="3">
    <source>
        <dbReference type="ARBA" id="ARBA00012438"/>
    </source>
</evidence>
<dbReference type="EMBL" id="ACJN02000001">
    <property type="protein sequence ID" value="EFI35750.1"/>
    <property type="molecule type" value="Genomic_DNA"/>
</dbReference>
<dbReference type="Gene3D" id="3.30.565.10">
    <property type="entry name" value="Histidine kinase-like ATPase, C-terminal domain"/>
    <property type="match status" value="1"/>
</dbReference>
<evidence type="ECO:0000256" key="7">
    <source>
        <dbReference type="ARBA" id="ARBA00022692"/>
    </source>
</evidence>
<evidence type="ECO:0000256" key="17">
    <source>
        <dbReference type="PROSITE-ProRule" id="PRU00169"/>
    </source>
</evidence>
<proteinExistence type="predicted"/>
<dbReference type="CDD" id="cd16922">
    <property type="entry name" value="HATPase_EvgS-ArcB-TorS-like"/>
    <property type="match status" value="1"/>
</dbReference>
<evidence type="ECO:0000256" key="18">
    <source>
        <dbReference type="SAM" id="Coils"/>
    </source>
</evidence>
<dbReference type="Pfam" id="PF00072">
    <property type="entry name" value="Response_reg"/>
    <property type="match status" value="1"/>
</dbReference>
<dbReference type="OrthoDB" id="5468627at2"/>
<gene>
    <name evidence="25" type="ORF">Dthio_PD3179</name>
</gene>
<sequence>MPGKNHLPRKKIVIKFFCLIILLLLPWSVHAQNVELTPEEQAYLDDLGKITMCIDPDWEPYELVDDQGNFTGIAADLVDIVSQRLDIPFVIVPTKDWGETLEVSREGGCMLIPFLNQTPDREEWLTFTEPLFTNPNVFITRNEHDYIADPAELVDRTVVLPHGTSMEEYLRQDYPNLDIITVDDENECYRMVSQGEADMTLRSLTIAAFTIRRDGWFNLKISGQPPQDHYINRLRMGVLKDMPELRDILSKAIETITPRERDSIVNEHVNIILEQSFNYELLYRVSGGGIVILLGIVLWNYRLRRLRNSLKNSNEELRMAVQKVSESEETHRIIFENSPQGMFYLDASGIIVKCNDQFVELMGSTREKLIGLNSAAESPSPIDDIIQRAMGGEQTVFEGLYTSITGGKTSYLRMICNPVNPGTSPTEVIATVEDITQRKHLEESVRLKNDLQELVTEVSTDFINATWENIDGKVNNMIRRCGQFLNVDRTFVFKFSEDGLYMSNTHEWCAPGIESVNAAMQDVSLEELPANLEIFNERKMLFVPDVEQLPEGPEKQLLEAQDVKSMLVMPILRNDKILGTFGFESVSSKRLINEEHVQLLQILGNILGDALIRNSFERDLLQAKEQAEAATQAKSEFLANMSHEIRTPMNAIIGISHLALRSGLDRRQHSYLTRIDGAARSLLGIINDILDFSKIEANKLELEHVPFNLKDVLSRLSSIFDFQAEEKQLKLTFQLDPDTPLSLKGDSMRLSQVLTNLISNAIKFTSHGEIVVSVSPGTSNTAHEAIPECLPAKGYNQVCLMFSVRDSGQGMDQDQASRLFDAFFQADSSITRRFGGTGLGLSISKQLVEMMGGSIQVQSQPGEGSTFSFTVHMEKTCELEQHQSQTESHRGSTRKSLSGRRVLVVEDNRSNRELAYELMTDLGINVEVACDGLEGFKRAVQEPFDLILMDIQMPGMDGYEATRRIRSMDHRTEKMGQTSEVAEGIHESFSSLVPEPLNPGIPIIAMTAHAMAGDRDKSLNAGMDDHLTKPIEPEVLKNMLLRWMPEDRSHGAENTSQSDKSSSQVAQKASTAFQTPLPSSLPPFDISAALKRCNDNPELLRRLIKSFGREYAGAAERLRSLLQAEKLSEARILAHSLKGSAATLEAAQLMEAARDLEMVLQTEGSDNQQELLKTLENSLHPALAAAESLSGSLPEVETRQEGREDRKPGVLTPELKHALDELRHQLEFNSLKARKSFAAVQEQLRDIVGDSQVLRLAQSLEILDYQGAIKSLDELEAELGRNRDPAD</sequence>
<keyword evidence="20" id="KW-0732">Signal</keyword>
<feature type="compositionally biased region" description="Polar residues" evidence="19">
    <location>
        <begin position="1052"/>
        <end position="1077"/>
    </location>
</feature>
<dbReference type="GO" id="GO:0000155">
    <property type="term" value="F:phosphorelay sensor kinase activity"/>
    <property type="evidence" value="ECO:0007669"/>
    <property type="project" value="InterPro"/>
</dbReference>
<dbReference type="InterPro" id="IPR000014">
    <property type="entry name" value="PAS"/>
</dbReference>
<evidence type="ECO:0000259" key="21">
    <source>
        <dbReference type="PROSITE" id="PS50109"/>
    </source>
</evidence>
<keyword evidence="18" id="KW-0175">Coiled coil</keyword>
<dbReference type="CDD" id="cd00130">
    <property type="entry name" value="PAS"/>
    <property type="match status" value="1"/>
</dbReference>
<evidence type="ECO:0000256" key="1">
    <source>
        <dbReference type="ARBA" id="ARBA00000085"/>
    </source>
</evidence>
<dbReference type="NCBIfam" id="TIGR00229">
    <property type="entry name" value="sensory_box"/>
    <property type="match status" value="1"/>
</dbReference>
<keyword evidence="6" id="KW-0808">Transferase</keyword>
<evidence type="ECO:0000256" key="8">
    <source>
        <dbReference type="ARBA" id="ARBA00022741"/>
    </source>
</evidence>
<evidence type="ECO:0000256" key="19">
    <source>
        <dbReference type="SAM" id="MobiDB-lite"/>
    </source>
</evidence>
<dbReference type="InterPro" id="IPR036097">
    <property type="entry name" value="HisK_dim/P_sf"/>
</dbReference>
<dbReference type="InterPro" id="IPR011006">
    <property type="entry name" value="CheY-like_superfamily"/>
</dbReference>
<dbReference type="Gene3D" id="1.20.120.160">
    <property type="entry name" value="HPT domain"/>
    <property type="match status" value="1"/>
</dbReference>
<keyword evidence="26" id="KW-1185">Reference proteome</keyword>
<keyword evidence="8" id="KW-0547">Nucleotide-binding</keyword>
<dbReference type="PROSITE" id="PS50894">
    <property type="entry name" value="HPT"/>
    <property type="match status" value="1"/>
</dbReference>
<evidence type="ECO:0000256" key="11">
    <source>
        <dbReference type="ARBA" id="ARBA00022989"/>
    </source>
</evidence>
<dbReference type="eggNOG" id="COG2205">
    <property type="taxonomic scope" value="Bacteria"/>
</dbReference>
<dbReference type="SUPFAM" id="SSF55781">
    <property type="entry name" value="GAF domain-like"/>
    <property type="match status" value="1"/>
</dbReference>
<dbReference type="InterPro" id="IPR001638">
    <property type="entry name" value="Solute-binding_3/MltF_N"/>
</dbReference>
<dbReference type="InterPro" id="IPR029016">
    <property type="entry name" value="GAF-like_dom_sf"/>
</dbReference>
<dbReference type="InterPro" id="IPR001789">
    <property type="entry name" value="Sig_transdc_resp-reg_receiver"/>
</dbReference>
<dbReference type="InterPro" id="IPR005467">
    <property type="entry name" value="His_kinase_dom"/>
</dbReference>
<feature type="domain" description="Histidine kinase" evidence="21">
    <location>
        <begin position="640"/>
        <end position="875"/>
    </location>
</feature>
<dbReference type="GO" id="GO:0005524">
    <property type="term" value="F:ATP binding"/>
    <property type="evidence" value="ECO:0007669"/>
    <property type="project" value="UniProtKB-KW"/>
</dbReference>
<dbReference type="SUPFAM" id="SSF53850">
    <property type="entry name" value="Periplasmic binding protein-like II"/>
    <property type="match status" value="1"/>
</dbReference>
<keyword evidence="10" id="KW-0067">ATP-binding</keyword>
<dbReference type="CDD" id="cd00082">
    <property type="entry name" value="HisKA"/>
    <property type="match status" value="1"/>
</dbReference>
<evidence type="ECO:0000259" key="22">
    <source>
        <dbReference type="PROSITE" id="PS50110"/>
    </source>
</evidence>
<dbReference type="PROSITE" id="PS50109">
    <property type="entry name" value="HIS_KIN"/>
    <property type="match status" value="1"/>
</dbReference>
<dbReference type="SUPFAM" id="SSF55874">
    <property type="entry name" value="ATPase domain of HSP90 chaperone/DNA topoisomerase II/histidine kinase"/>
    <property type="match status" value="1"/>
</dbReference>
<comment type="caution">
    <text evidence="25">The sequence shown here is derived from an EMBL/GenBank/DDBJ whole genome shotgun (WGS) entry which is preliminary data.</text>
</comment>
<dbReference type="Pfam" id="PF00512">
    <property type="entry name" value="HisKA"/>
    <property type="match status" value="1"/>
</dbReference>
<keyword evidence="4" id="KW-1003">Cell membrane</keyword>
<evidence type="ECO:0000256" key="5">
    <source>
        <dbReference type="ARBA" id="ARBA00022553"/>
    </source>
</evidence>
<dbReference type="Pfam" id="PF00497">
    <property type="entry name" value="SBP_bac_3"/>
    <property type="match status" value="1"/>
</dbReference>
<dbReference type="Gene3D" id="3.40.50.2300">
    <property type="match status" value="1"/>
</dbReference>
<feature type="signal peptide" evidence="20">
    <location>
        <begin position="1"/>
        <end position="31"/>
    </location>
</feature>
<dbReference type="InterPro" id="IPR004358">
    <property type="entry name" value="Sig_transdc_His_kin-like_C"/>
</dbReference>
<dbReference type="SMART" id="SM00388">
    <property type="entry name" value="HisKA"/>
    <property type="match status" value="1"/>
</dbReference>
<dbReference type="SMART" id="SM00065">
    <property type="entry name" value="GAF"/>
    <property type="match status" value="1"/>
</dbReference>
<organism evidence="25 26">
    <name type="scientific">Desulfonatronospira thiodismutans ASO3-1</name>
    <dbReference type="NCBI Taxonomy" id="555779"/>
    <lineage>
        <taxon>Bacteria</taxon>
        <taxon>Pseudomonadati</taxon>
        <taxon>Thermodesulfobacteriota</taxon>
        <taxon>Desulfovibrionia</taxon>
        <taxon>Desulfovibrionales</taxon>
        <taxon>Desulfonatronovibrionaceae</taxon>
        <taxon>Desulfonatronospira</taxon>
    </lineage>
</organism>
<dbReference type="SMART" id="SM00448">
    <property type="entry name" value="REC"/>
    <property type="match status" value="1"/>
</dbReference>
<protein>
    <recommendedName>
        <fullName evidence="15">Sensory/regulatory protein RpfC</fullName>
        <ecNumber evidence="3">2.7.13.3</ecNumber>
    </recommendedName>
</protein>
<dbReference type="Pfam" id="PF02518">
    <property type="entry name" value="HATPase_c"/>
    <property type="match status" value="1"/>
</dbReference>
<dbReference type="GO" id="GO:0005886">
    <property type="term" value="C:plasma membrane"/>
    <property type="evidence" value="ECO:0007669"/>
    <property type="project" value="UniProtKB-SubCell"/>
</dbReference>
<dbReference type="InterPro" id="IPR003661">
    <property type="entry name" value="HisK_dim/P_dom"/>
</dbReference>
<dbReference type="Gene3D" id="3.40.190.10">
    <property type="entry name" value="Periplasmic binding protein-like II"/>
    <property type="match status" value="2"/>
</dbReference>
<dbReference type="PRINTS" id="PR00344">
    <property type="entry name" value="BCTRLSENSOR"/>
</dbReference>
<dbReference type="Pfam" id="PF01627">
    <property type="entry name" value="Hpt"/>
    <property type="match status" value="1"/>
</dbReference>
<feature type="domain" description="Response regulatory" evidence="22">
    <location>
        <begin position="901"/>
        <end position="1044"/>
    </location>
</feature>
<dbReference type="Gene3D" id="3.30.450.40">
    <property type="match status" value="1"/>
</dbReference>
<dbReference type="InterPro" id="IPR036641">
    <property type="entry name" value="HPT_dom_sf"/>
</dbReference>
<evidence type="ECO:0000313" key="25">
    <source>
        <dbReference type="EMBL" id="EFI35750.1"/>
    </source>
</evidence>
<dbReference type="SMART" id="SM00091">
    <property type="entry name" value="PAS"/>
    <property type="match status" value="1"/>
</dbReference>
<dbReference type="SMART" id="SM00062">
    <property type="entry name" value="PBPb"/>
    <property type="match status" value="1"/>
</dbReference>
<keyword evidence="7" id="KW-0812">Transmembrane</keyword>
<dbReference type="InterPro" id="IPR003018">
    <property type="entry name" value="GAF"/>
</dbReference>
<feature type="domain" description="HPt" evidence="24">
    <location>
        <begin position="1096"/>
        <end position="1189"/>
    </location>
</feature>
<feature type="domain" description="PAS" evidence="23">
    <location>
        <begin position="327"/>
        <end position="371"/>
    </location>
</feature>
<dbReference type="Gene3D" id="3.30.450.20">
    <property type="entry name" value="PAS domain"/>
    <property type="match status" value="1"/>
</dbReference>
<evidence type="ECO:0000256" key="13">
    <source>
        <dbReference type="ARBA" id="ARBA00023136"/>
    </source>
</evidence>
<comment type="subcellular location">
    <subcellularLocation>
        <location evidence="2">Cell membrane</location>
        <topology evidence="2">Multi-pass membrane protein</topology>
    </subcellularLocation>
</comment>
<dbReference type="SUPFAM" id="SSF47226">
    <property type="entry name" value="Histidine-containing phosphotransfer domain, HPT domain"/>
    <property type="match status" value="1"/>
</dbReference>
<dbReference type="PANTHER" id="PTHR45339">
    <property type="entry name" value="HYBRID SIGNAL TRANSDUCTION HISTIDINE KINASE J"/>
    <property type="match status" value="1"/>
</dbReference>
<dbReference type="PROSITE" id="PS50112">
    <property type="entry name" value="PAS"/>
    <property type="match status" value="1"/>
</dbReference>
<name>D6SM39_9BACT</name>
<dbReference type="Gene3D" id="1.10.287.130">
    <property type="match status" value="1"/>
</dbReference>
<dbReference type="FunFam" id="1.10.287.130:FF:000002">
    <property type="entry name" value="Two-component osmosensing histidine kinase"/>
    <property type="match status" value="1"/>
</dbReference>
<evidence type="ECO:0000259" key="23">
    <source>
        <dbReference type="PROSITE" id="PS50112"/>
    </source>
</evidence>
<feature type="modified residue" description="4-aspartylphosphate" evidence="17">
    <location>
        <position position="950"/>
    </location>
</feature>
<dbReference type="SMART" id="SM00387">
    <property type="entry name" value="HATPase_c"/>
    <property type="match status" value="1"/>
</dbReference>
<evidence type="ECO:0000256" key="9">
    <source>
        <dbReference type="ARBA" id="ARBA00022777"/>
    </source>
</evidence>
<comment type="catalytic activity">
    <reaction evidence="1">
        <text>ATP + protein L-histidine = ADP + protein N-phospho-L-histidine.</text>
        <dbReference type="EC" id="2.7.13.3"/>
    </reaction>
</comment>
<dbReference type="SUPFAM" id="SSF52172">
    <property type="entry name" value="CheY-like"/>
    <property type="match status" value="1"/>
</dbReference>
<dbReference type="Pfam" id="PF01590">
    <property type="entry name" value="GAF"/>
    <property type="match status" value="1"/>
</dbReference>
<keyword evidence="12" id="KW-0902">Two-component regulatory system</keyword>
<accession>D6SM39</accession>
<comment type="subunit">
    <text evidence="14">At low DSF concentrations, interacts with RpfF.</text>
</comment>
<dbReference type="EC" id="2.7.13.3" evidence="3"/>
<feature type="region of interest" description="Disordered" evidence="19">
    <location>
        <begin position="878"/>
        <end position="898"/>
    </location>
</feature>
<dbReference type="InterPro" id="IPR036890">
    <property type="entry name" value="HATPase_C_sf"/>
</dbReference>